<evidence type="ECO:0000313" key="2">
    <source>
        <dbReference type="EMBL" id="KAK0553803.1"/>
    </source>
</evidence>
<accession>A0AAN6GU90</accession>
<evidence type="ECO:0000313" key="3">
    <source>
        <dbReference type="Proteomes" id="UP001176517"/>
    </source>
</evidence>
<name>A0AAN6GU90_9BASI</name>
<gene>
    <name evidence="2" type="ORF">OC846_002334</name>
</gene>
<evidence type="ECO:0000259" key="1">
    <source>
        <dbReference type="Pfam" id="PF12680"/>
    </source>
</evidence>
<dbReference type="Pfam" id="PF12680">
    <property type="entry name" value="SnoaL_2"/>
    <property type="match status" value="1"/>
</dbReference>
<dbReference type="AlphaFoldDB" id="A0AAN6GU90"/>
<dbReference type="SUPFAM" id="SSF54427">
    <property type="entry name" value="NTF2-like"/>
    <property type="match status" value="1"/>
</dbReference>
<comment type="caution">
    <text evidence="2">The sequence shown here is derived from an EMBL/GenBank/DDBJ whole genome shotgun (WGS) entry which is preliminary data.</text>
</comment>
<proteinExistence type="predicted"/>
<dbReference type="Proteomes" id="UP001176517">
    <property type="component" value="Unassembled WGS sequence"/>
</dbReference>
<dbReference type="InterPro" id="IPR032710">
    <property type="entry name" value="NTF2-like_dom_sf"/>
</dbReference>
<dbReference type="EMBL" id="JAPDMZ010000045">
    <property type="protein sequence ID" value="KAK0553803.1"/>
    <property type="molecule type" value="Genomic_DNA"/>
</dbReference>
<reference evidence="2" key="1">
    <citation type="journal article" date="2023" name="PhytoFront">
        <title>Draft Genome Resources of Seven Strains of Tilletia horrida, Causal Agent of Kernel Smut of Rice.</title>
        <authorList>
            <person name="Khanal S."/>
            <person name="Antony Babu S."/>
            <person name="Zhou X.G."/>
        </authorList>
    </citation>
    <scope>NUCLEOTIDE SEQUENCE</scope>
    <source>
        <strain evidence="2">TX6</strain>
    </source>
</reference>
<feature type="domain" description="SnoaL-like" evidence="1">
    <location>
        <begin position="15"/>
        <end position="104"/>
    </location>
</feature>
<protein>
    <recommendedName>
        <fullName evidence="1">SnoaL-like domain-containing protein</fullName>
    </recommendedName>
</protein>
<dbReference type="InterPro" id="IPR037401">
    <property type="entry name" value="SnoaL-like"/>
</dbReference>
<keyword evidence="3" id="KW-1185">Reference proteome</keyword>
<dbReference type="Gene3D" id="3.10.450.50">
    <property type="match status" value="1"/>
</dbReference>
<organism evidence="2 3">
    <name type="scientific">Tilletia horrida</name>
    <dbReference type="NCBI Taxonomy" id="155126"/>
    <lineage>
        <taxon>Eukaryota</taxon>
        <taxon>Fungi</taxon>
        <taxon>Dikarya</taxon>
        <taxon>Basidiomycota</taxon>
        <taxon>Ustilaginomycotina</taxon>
        <taxon>Exobasidiomycetes</taxon>
        <taxon>Tilletiales</taxon>
        <taxon>Tilletiaceae</taxon>
        <taxon>Tilletia</taxon>
    </lineage>
</organism>
<sequence length="123" mass="13487">MSSVAATAAKALTLEFVEVVCNQRKFAAASKYITPTFVSHHGPHTTEGEAAFVNGFQYALANFMPDFKMKVIRAVADEQSVWVWSEISGLKSGGTKESVDIFTIDPTTGKLQEKWDVQTPESQ</sequence>